<proteinExistence type="predicted"/>
<dbReference type="PANTHER" id="PTHR34039">
    <property type="entry name" value="UPF0102 PROTEIN YRAN"/>
    <property type="match status" value="1"/>
</dbReference>
<evidence type="ECO:0000313" key="2">
    <source>
        <dbReference type="EMBL" id="CAB4676269.1"/>
    </source>
</evidence>
<dbReference type="AlphaFoldDB" id="A0A6J6MRS6"/>
<dbReference type="InterPro" id="IPR003509">
    <property type="entry name" value="UPF0102_YraN-like"/>
</dbReference>
<sequence length="81" mass="8919">MRGGELDVVARRGNLIVVCEVKARATAAFGSPLEAMTPLKVERVQRAGFAFVRTLNERGLQIRFDVAAVLGTHLEIHENVF</sequence>
<dbReference type="InterPro" id="IPR011335">
    <property type="entry name" value="Restrct_endonuc-II-like"/>
</dbReference>
<protein>
    <submittedName>
        <fullName evidence="2">Unannotated protein</fullName>
    </submittedName>
</protein>
<name>A0A6J6MRS6_9ZZZZ</name>
<reference evidence="2" key="1">
    <citation type="submission" date="2020-05" db="EMBL/GenBank/DDBJ databases">
        <authorList>
            <person name="Chiriac C."/>
            <person name="Salcher M."/>
            <person name="Ghai R."/>
            <person name="Kavagutti S V."/>
        </authorList>
    </citation>
    <scope>NUCLEOTIDE SEQUENCE</scope>
</reference>
<organism evidence="2">
    <name type="scientific">freshwater metagenome</name>
    <dbReference type="NCBI Taxonomy" id="449393"/>
    <lineage>
        <taxon>unclassified sequences</taxon>
        <taxon>metagenomes</taxon>
        <taxon>ecological metagenomes</taxon>
    </lineage>
</organism>
<dbReference type="Pfam" id="PF02021">
    <property type="entry name" value="UPF0102"/>
    <property type="match status" value="1"/>
</dbReference>
<gene>
    <name evidence="1" type="ORF">UFOPK2214_01229</name>
    <name evidence="2" type="ORF">UFOPK2295_01123</name>
</gene>
<dbReference type="Gene3D" id="3.40.1350.10">
    <property type="match status" value="1"/>
</dbReference>
<dbReference type="InterPro" id="IPR011856">
    <property type="entry name" value="tRNA_endonuc-like_dom_sf"/>
</dbReference>
<dbReference type="SUPFAM" id="SSF52980">
    <property type="entry name" value="Restriction endonuclease-like"/>
    <property type="match status" value="1"/>
</dbReference>
<dbReference type="GO" id="GO:0003676">
    <property type="term" value="F:nucleic acid binding"/>
    <property type="evidence" value="ECO:0007669"/>
    <property type="project" value="InterPro"/>
</dbReference>
<evidence type="ECO:0000313" key="1">
    <source>
        <dbReference type="EMBL" id="CAB4660894.1"/>
    </source>
</evidence>
<dbReference type="PANTHER" id="PTHR34039:SF1">
    <property type="entry name" value="UPF0102 PROTEIN YRAN"/>
    <property type="match status" value="1"/>
</dbReference>
<accession>A0A6J6MRS6</accession>
<dbReference type="EMBL" id="CAEZWJ010000049">
    <property type="protein sequence ID" value="CAB4660894.1"/>
    <property type="molecule type" value="Genomic_DNA"/>
</dbReference>
<dbReference type="EMBL" id="CAEZWV010000023">
    <property type="protein sequence ID" value="CAB4676269.1"/>
    <property type="molecule type" value="Genomic_DNA"/>
</dbReference>